<dbReference type="InterPro" id="IPR058922">
    <property type="entry name" value="WHD_DRP"/>
</dbReference>
<accession>A0A811QL03</accession>
<keyword evidence="6" id="KW-1185">Reference proteome</keyword>
<name>A0A811QL03_9POAL</name>
<dbReference type="GO" id="GO:0043531">
    <property type="term" value="F:ADP binding"/>
    <property type="evidence" value="ECO:0007669"/>
    <property type="project" value="InterPro"/>
</dbReference>
<dbReference type="PANTHER" id="PTHR23155">
    <property type="entry name" value="DISEASE RESISTANCE PROTEIN RP"/>
    <property type="match status" value="1"/>
</dbReference>
<feature type="domain" description="Disease resistance R13L4/SHOC-2-like LRR" evidence="4">
    <location>
        <begin position="294"/>
        <end position="640"/>
    </location>
</feature>
<dbReference type="AlphaFoldDB" id="A0A811QL03"/>
<dbReference type="Proteomes" id="UP000604825">
    <property type="component" value="Unassembled WGS sequence"/>
</dbReference>
<dbReference type="SUPFAM" id="SSF52058">
    <property type="entry name" value="L domain-like"/>
    <property type="match status" value="1"/>
</dbReference>
<organism evidence="5 6">
    <name type="scientific">Miscanthus lutarioriparius</name>
    <dbReference type="NCBI Taxonomy" id="422564"/>
    <lineage>
        <taxon>Eukaryota</taxon>
        <taxon>Viridiplantae</taxon>
        <taxon>Streptophyta</taxon>
        <taxon>Embryophyta</taxon>
        <taxon>Tracheophyta</taxon>
        <taxon>Spermatophyta</taxon>
        <taxon>Magnoliopsida</taxon>
        <taxon>Liliopsida</taxon>
        <taxon>Poales</taxon>
        <taxon>Poaceae</taxon>
        <taxon>PACMAD clade</taxon>
        <taxon>Panicoideae</taxon>
        <taxon>Andropogonodae</taxon>
        <taxon>Andropogoneae</taxon>
        <taxon>Saccharinae</taxon>
        <taxon>Miscanthus</taxon>
    </lineage>
</organism>
<keyword evidence="1" id="KW-0677">Repeat</keyword>
<dbReference type="Gene3D" id="3.80.10.10">
    <property type="entry name" value="Ribonuclease Inhibitor"/>
    <property type="match status" value="1"/>
</dbReference>
<dbReference type="Pfam" id="PF23559">
    <property type="entry name" value="WHD_DRP"/>
    <property type="match status" value="1"/>
</dbReference>
<evidence type="ECO:0000259" key="4">
    <source>
        <dbReference type="Pfam" id="PF23598"/>
    </source>
</evidence>
<protein>
    <recommendedName>
        <fullName evidence="7">NB-ARC domain-containing protein</fullName>
    </recommendedName>
</protein>
<dbReference type="SUPFAM" id="SSF52540">
    <property type="entry name" value="P-loop containing nucleoside triphosphate hydrolases"/>
    <property type="match status" value="1"/>
</dbReference>
<dbReference type="GO" id="GO:0042742">
    <property type="term" value="P:defense response to bacterium"/>
    <property type="evidence" value="ECO:0007669"/>
    <property type="project" value="UniProtKB-ARBA"/>
</dbReference>
<evidence type="ECO:0000256" key="2">
    <source>
        <dbReference type="ARBA" id="ARBA00022821"/>
    </source>
</evidence>
<dbReference type="Gene3D" id="1.10.8.430">
    <property type="entry name" value="Helical domain of apoptotic protease-activating factors"/>
    <property type="match status" value="1"/>
</dbReference>
<gene>
    <name evidence="5" type="ORF">NCGR_LOCUS40975</name>
</gene>
<keyword evidence="2" id="KW-0611">Plant defense</keyword>
<dbReference type="InterPro" id="IPR055414">
    <property type="entry name" value="LRR_R13L4/SHOC2-like"/>
</dbReference>
<reference evidence="5" key="1">
    <citation type="submission" date="2020-10" db="EMBL/GenBank/DDBJ databases">
        <authorList>
            <person name="Han B."/>
            <person name="Lu T."/>
            <person name="Zhao Q."/>
            <person name="Huang X."/>
            <person name="Zhao Y."/>
        </authorList>
    </citation>
    <scope>NUCLEOTIDE SEQUENCE</scope>
</reference>
<evidence type="ECO:0000259" key="3">
    <source>
        <dbReference type="Pfam" id="PF23559"/>
    </source>
</evidence>
<dbReference type="Pfam" id="PF23598">
    <property type="entry name" value="LRR_14"/>
    <property type="match status" value="1"/>
</dbReference>
<proteinExistence type="predicted"/>
<dbReference type="OrthoDB" id="1394818at2759"/>
<dbReference type="Gene3D" id="1.10.10.10">
    <property type="entry name" value="Winged helix-like DNA-binding domain superfamily/Winged helix DNA-binding domain"/>
    <property type="match status" value="1"/>
</dbReference>
<dbReference type="InterPro" id="IPR032675">
    <property type="entry name" value="LRR_dom_sf"/>
</dbReference>
<dbReference type="InterPro" id="IPR044974">
    <property type="entry name" value="Disease_R_plants"/>
</dbReference>
<comment type="caution">
    <text evidence="5">The sequence shown here is derived from an EMBL/GenBank/DDBJ whole genome shotgun (WGS) entry which is preliminary data.</text>
</comment>
<dbReference type="GO" id="GO:0009626">
    <property type="term" value="P:plant-type hypersensitive response"/>
    <property type="evidence" value="ECO:0007669"/>
    <property type="project" value="UniProtKB-ARBA"/>
</dbReference>
<sequence length="691" mass="77811">MEDKSSPLDKDWGKLTSRSPTCTWEQWDAIKAFRRDINTTIVVTTKIQGVAKFCSLPNDYVYNMGKLSDDHSKQLLLKAADLEKYSDSSLSDSKAILKICDGQPLALSTVGKFMQKRSLMEGPDWDGICNQLRCHLGSDKSLDRVHQALMHEYTSLPSCAIKACLLYFAMFPSDHRVKPQRIMRQWLAEGFVEPENSWGDTADKCFEELLDRSIVHPIEVSNNKTVKTCRTYGMMHEYVMLKSLSENLIMLCDNGNYQNSKNNGNFQTTQHRCLSLQDSSISDSSSLDSDLSLVRTLIVFGKAGSMLNFDRYQLLRVLDLEECTDLQNHHVKKVCNLLLLKYLSLGGDVHVTSLPKKIENLKLLETLDLRRTAINILPKEVFQLPHLTHLFGKFKLPDKAIPSEQCKLQMVKGFIIDERVGYDAFLGRMKKLHNVKIWCESSATNTSLTSLQKAIQEFIRDEKDATKDRRSLSIQFDACSEDFLKGLEGECYLRSLKLNGMLEELPRFITRLRCLKELCLQSTKLKAALLTALGTLKDLRYLKLIAGELDDFVLQRNALPSLVCIRFVLKSPTLPTMERGAMPILKSLQLLCDGLNGLSGLQINYFTHLREVILDAGVQVNSTTIQNWQDAAANHPNRPKVILLNALDSTEGASIQGSAESWANKNGAETHMLPNGLMTESSIASNITVES</sequence>
<evidence type="ECO:0000256" key="1">
    <source>
        <dbReference type="ARBA" id="ARBA00022737"/>
    </source>
</evidence>
<dbReference type="GO" id="GO:0002758">
    <property type="term" value="P:innate immune response-activating signaling pathway"/>
    <property type="evidence" value="ECO:0007669"/>
    <property type="project" value="UniProtKB-ARBA"/>
</dbReference>
<evidence type="ECO:0000313" key="6">
    <source>
        <dbReference type="Proteomes" id="UP000604825"/>
    </source>
</evidence>
<dbReference type="InterPro" id="IPR036388">
    <property type="entry name" value="WH-like_DNA-bd_sf"/>
</dbReference>
<dbReference type="PANTHER" id="PTHR23155:SF1233">
    <property type="entry name" value="DISEASE RESISTANCE PROTEIN RGA4"/>
    <property type="match status" value="1"/>
</dbReference>
<dbReference type="InterPro" id="IPR042197">
    <property type="entry name" value="Apaf_helical"/>
</dbReference>
<dbReference type="EMBL" id="CAJGYO010000010">
    <property type="protein sequence ID" value="CAD6257490.1"/>
    <property type="molecule type" value="Genomic_DNA"/>
</dbReference>
<feature type="domain" description="Disease resistance protein winged helix" evidence="3">
    <location>
        <begin position="170"/>
        <end position="237"/>
    </location>
</feature>
<dbReference type="InterPro" id="IPR027417">
    <property type="entry name" value="P-loop_NTPase"/>
</dbReference>
<dbReference type="FunFam" id="1.10.10.10:FF:000322">
    <property type="entry name" value="Probable disease resistance protein At1g63360"/>
    <property type="match status" value="1"/>
</dbReference>
<evidence type="ECO:0000313" key="5">
    <source>
        <dbReference type="EMBL" id="CAD6257490.1"/>
    </source>
</evidence>
<evidence type="ECO:0008006" key="7">
    <source>
        <dbReference type="Google" id="ProtNLM"/>
    </source>
</evidence>